<reference evidence="1" key="1">
    <citation type="submission" date="2022-10" db="EMBL/GenBank/DDBJ databases">
        <title>Novel sulphate-reducing endosymbionts in the free-living metamonad Anaeramoeba.</title>
        <authorList>
            <person name="Jerlstrom-Hultqvist J."/>
            <person name="Cepicka I."/>
            <person name="Gallot-Lavallee L."/>
            <person name="Salas-Leiva D."/>
            <person name="Curtis B.A."/>
            <person name="Zahonova K."/>
            <person name="Pipaliya S."/>
            <person name="Dacks J."/>
            <person name="Roger A.J."/>
        </authorList>
    </citation>
    <scope>NUCLEOTIDE SEQUENCE</scope>
    <source>
        <strain evidence="1">BMAN</strain>
    </source>
</reference>
<dbReference type="GO" id="GO:0003714">
    <property type="term" value="F:transcription corepressor activity"/>
    <property type="evidence" value="ECO:0007669"/>
    <property type="project" value="InterPro"/>
</dbReference>
<dbReference type="OrthoDB" id="525027at2759"/>
<comment type="caution">
    <text evidence="1">The sequence shown here is derived from an EMBL/GenBank/DDBJ whole genome shotgun (WGS) entry which is preliminary data.</text>
</comment>
<dbReference type="GO" id="GO:0006351">
    <property type="term" value="P:DNA-templated transcription"/>
    <property type="evidence" value="ECO:0007669"/>
    <property type="project" value="InterPro"/>
</dbReference>
<protein>
    <submittedName>
        <fullName evidence="1">Transducer</fullName>
    </submittedName>
</protein>
<dbReference type="Gene3D" id="3.30.450.20">
    <property type="entry name" value="PAS domain"/>
    <property type="match status" value="1"/>
</dbReference>
<name>A0A9Q0R919_ANAIG</name>
<dbReference type="InterPro" id="IPR022709">
    <property type="entry name" value="SCAI"/>
</dbReference>
<evidence type="ECO:0000313" key="1">
    <source>
        <dbReference type="EMBL" id="KAJ5071351.1"/>
    </source>
</evidence>
<dbReference type="PANTHER" id="PTHR21243">
    <property type="entry name" value="PROTEIN SCAI"/>
    <property type="match status" value="1"/>
</dbReference>
<keyword evidence="2" id="KW-1185">Reference proteome</keyword>
<accession>A0A9Q0R919</accession>
<dbReference type="Pfam" id="PF12070">
    <property type="entry name" value="SCAI"/>
    <property type="match status" value="2"/>
</dbReference>
<organism evidence="1 2">
    <name type="scientific">Anaeramoeba ignava</name>
    <name type="common">Anaerobic marine amoeba</name>
    <dbReference type="NCBI Taxonomy" id="1746090"/>
    <lineage>
        <taxon>Eukaryota</taxon>
        <taxon>Metamonada</taxon>
        <taxon>Anaeramoebidae</taxon>
        <taxon>Anaeramoeba</taxon>
    </lineage>
</organism>
<evidence type="ECO:0000313" key="2">
    <source>
        <dbReference type="Proteomes" id="UP001149090"/>
    </source>
</evidence>
<dbReference type="EMBL" id="JAPDFW010000089">
    <property type="protein sequence ID" value="KAJ5071351.1"/>
    <property type="molecule type" value="Genomic_DNA"/>
</dbReference>
<gene>
    <name evidence="1" type="ORF">M0811_10413</name>
</gene>
<sequence>MGNSKATLVSITTEKRHKEYLSMVSTSSEAILIIDSNKNLIEINNHGLSLFHSNSKTQIQQQIQTWATESQPHLNGQSENLIKTICEQIIQSKSVFYETDWKFVDTHQNPFWVHFWLTPFLLFDSFTLQFVIRKIEDPQENLDQLHQFTDGGPDSSLILFQNPKLFKKKSYPFSLTTQKVTQQQIAHPVASKFRELQAKAQQLFIGLRELPNYNHQSYFTYLMTAFQAMITLWDFAQQNRVVLEKPETYNLKRWEIGDIASKIGQLYYHYYLRTSILSYLHESYEFYKMIRFHGYYNNVFEPKDPTLVIRKMRYLARFILVCLLTENISSLIEVKSEMKKTVRAYEQTFQLPDSQEWWTVLSELDQILMVNTMKYSSKVEQMIQVSYRLHQNYFSVYHRINKSLYSIFDSEPRYHLKEAIITGNKTQIKFSEMLVDLLRFTELLEIIEDKDPTELIQSPKYKCPHKLLLYRPTISQFLTTLSSTTSILESYEENSALLLYISAEGFFSPLANIGGAQLNPTFRDLNSFKFDSIPPNVLSSHDLLPFTRSPCLLIVDSSSSFVFQEIPPIYGKSFICLSSPQNQFPGIDPIEGGIFTLFLTNPIYAICKITSIRIPQEQFETAILLFENTIQKLIFINLCDLLQNLYQEFNQDQLMFSRLGISENDSIEKQTEISTMKLENHANDNLVIQEENTVSNNQSDWEKIAQFENLIVLVRFLDDPFFRTIILRFIFFEYICKTHRELRSDPDYWPKSTFRLPNDFLNNPKLKESVEKLLSFLDCSHHFI</sequence>
<proteinExistence type="predicted"/>
<dbReference type="AlphaFoldDB" id="A0A9Q0R919"/>
<dbReference type="Proteomes" id="UP001149090">
    <property type="component" value="Unassembled WGS sequence"/>
</dbReference>